<evidence type="ECO:0000259" key="1">
    <source>
        <dbReference type="Pfam" id="PF00296"/>
    </source>
</evidence>
<organism evidence="2 3">
    <name type="scientific">Actinomyces howellii</name>
    <dbReference type="NCBI Taxonomy" id="52771"/>
    <lineage>
        <taxon>Bacteria</taxon>
        <taxon>Bacillati</taxon>
        <taxon>Actinomycetota</taxon>
        <taxon>Actinomycetes</taxon>
        <taxon>Actinomycetales</taxon>
        <taxon>Actinomycetaceae</taxon>
        <taxon>Actinomyces</taxon>
    </lineage>
</organism>
<keyword evidence="2" id="KW-0560">Oxidoreductase</keyword>
<dbReference type="Pfam" id="PF00296">
    <property type="entry name" value="Bac_luciferase"/>
    <property type="match status" value="1"/>
</dbReference>
<dbReference type="OrthoDB" id="7903015at2"/>
<dbReference type="InterPro" id="IPR011251">
    <property type="entry name" value="Luciferase-like_dom"/>
</dbReference>
<name>A0A3S4R294_9ACTO</name>
<dbReference type="KEGG" id="ahw:NCTC11636_02235"/>
<dbReference type="Proteomes" id="UP000266895">
    <property type="component" value="Chromosome"/>
</dbReference>
<proteinExistence type="predicted"/>
<keyword evidence="2" id="KW-0503">Monooxygenase</keyword>
<dbReference type="RefSeq" id="WP_126383171.1">
    <property type="nucleotide sequence ID" value="NZ_LR134350.1"/>
</dbReference>
<accession>A0A3S4R294</accession>
<dbReference type="SUPFAM" id="SSF51679">
    <property type="entry name" value="Bacterial luciferase-like"/>
    <property type="match status" value="1"/>
</dbReference>
<evidence type="ECO:0000313" key="3">
    <source>
        <dbReference type="Proteomes" id="UP000266895"/>
    </source>
</evidence>
<dbReference type="AlphaFoldDB" id="A0A3S4R294"/>
<feature type="domain" description="Luciferase-like" evidence="1">
    <location>
        <begin position="10"/>
        <end position="297"/>
    </location>
</feature>
<protein>
    <submittedName>
        <fullName evidence="2">Putative FMN-dependent luciferase-like monooxygenase, KPN_01858 family</fullName>
    </submittedName>
</protein>
<dbReference type="GO" id="GO:0005829">
    <property type="term" value="C:cytosol"/>
    <property type="evidence" value="ECO:0007669"/>
    <property type="project" value="TreeGrafter"/>
</dbReference>
<evidence type="ECO:0000313" key="2">
    <source>
        <dbReference type="EMBL" id="VEG29766.1"/>
    </source>
</evidence>
<dbReference type="PANTHER" id="PTHR30137">
    <property type="entry name" value="LUCIFERASE-LIKE MONOOXYGENASE"/>
    <property type="match status" value="1"/>
</dbReference>
<dbReference type="Gene3D" id="3.20.20.30">
    <property type="entry name" value="Luciferase-like domain"/>
    <property type="match status" value="1"/>
</dbReference>
<dbReference type="EMBL" id="LR134350">
    <property type="protein sequence ID" value="VEG29766.1"/>
    <property type="molecule type" value="Genomic_DNA"/>
</dbReference>
<dbReference type="PANTHER" id="PTHR30137:SF15">
    <property type="entry name" value="BLL6902 PROTEIN"/>
    <property type="match status" value="1"/>
</dbReference>
<dbReference type="InterPro" id="IPR036661">
    <property type="entry name" value="Luciferase-like_sf"/>
</dbReference>
<keyword evidence="3" id="KW-1185">Reference proteome</keyword>
<reference evidence="2 3" key="1">
    <citation type="submission" date="2018-12" db="EMBL/GenBank/DDBJ databases">
        <authorList>
            <consortium name="Pathogen Informatics"/>
        </authorList>
    </citation>
    <scope>NUCLEOTIDE SEQUENCE [LARGE SCALE GENOMIC DNA]</scope>
    <source>
        <strain evidence="2 3">NCTC11636</strain>
    </source>
</reference>
<sequence length="361" mass="39199">MKAFGFLSFGHYGHGRRADEPTAKQALRDAVDIAVGADELGVNGAYWRVHHFAMQQASPMPLLAAAGARTSRIEVGTGVIDMRYENPLHLAEEVGALDLLLDQRIAIGISRGSPEQALRGWESFGYTGSTDPRGADVARAHAAQFLDAVRGVPQAKRDTVNGTVMGGTPADSDDLRIEPHVPDLDRRLWWGAATRETAEWTARQGLNLMSSTLLTELSDSRGTSFADLQHEQIMRYRAAWREAGHSWTPRVSVSRAIFPIVSQEDERLFGRARQGSADQVGVIDGMYATFGKTYAAEPDVLIEQLKADAAVRAADTLMLTIPSQLGVDFNLHILEAFAEHVAPALGWEPSSAGPVTGYPVD</sequence>
<gene>
    <name evidence="2" type="ORF">NCTC11636_02235</name>
</gene>
<dbReference type="GO" id="GO:0004497">
    <property type="term" value="F:monooxygenase activity"/>
    <property type="evidence" value="ECO:0007669"/>
    <property type="project" value="UniProtKB-KW"/>
</dbReference>
<dbReference type="GO" id="GO:0016705">
    <property type="term" value="F:oxidoreductase activity, acting on paired donors, with incorporation or reduction of molecular oxygen"/>
    <property type="evidence" value="ECO:0007669"/>
    <property type="project" value="InterPro"/>
</dbReference>
<dbReference type="InterPro" id="IPR050766">
    <property type="entry name" value="Bact_Lucif_Oxidored"/>
</dbReference>